<keyword evidence="1" id="KW-1133">Transmembrane helix</keyword>
<name>A0A9X3T4F0_9ACTN</name>
<protein>
    <submittedName>
        <fullName evidence="2">Uncharacterized protein</fullName>
    </submittedName>
</protein>
<gene>
    <name evidence="2" type="ORF">O1R50_15320</name>
</gene>
<dbReference type="Proteomes" id="UP001146067">
    <property type="component" value="Unassembled WGS sequence"/>
</dbReference>
<evidence type="ECO:0000313" key="2">
    <source>
        <dbReference type="EMBL" id="MDA1361000.1"/>
    </source>
</evidence>
<dbReference type="RefSeq" id="WP_270110960.1">
    <property type="nucleotide sequence ID" value="NZ_JAPZVP010000011.1"/>
</dbReference>
<organism evidence="2 3">
    <name type="scientific">Glycomyces luteolus</name>
    <dbReference type="NCBI Taxonomy" id="2670330"/>
    <lineage>
        <taxon>Bacteria</taxon>
        <taxon>Bacillati</taxon>
        <taxon>Actinomycetota</taxon>
        <taxon>Actinomycetes</taxon>
        <taxon>Glycomycetales</taxon>
        <taxon>Glycomycetaceae</taxon>
        <taxon>Glycomyces</taxon>
    </lineage>
</organism>
<keyword evidence="1" id="KW-0812">Transmembrane</keyword>
<accession>A0A9X3T4F0</accession>
<sequence length="56" mass="5539">MLPAPSPSRRTTMETTAIVGAVAAVFAASTTYLVSTKGSPLWIGVACGALIAAGVC</sequence>
<feature type="transmembrane region" description="Helical" evidence="1">
    <location>
        <begin position="12"/>
        <end position="33"/>
    </location>
</feature>
<proteinExistence type="predicted"/>
<keyword evidence="1" id="KW-0472">Membrane</keyword>
<reference evidence="2" key="1">
    <citation type="submission" date="2022-12" db="EMBL/GenBank/DDBJ databases">
        <title>Gycomyces niveus sp.nov.,a novel actinomycete isolated from soil in Shouguan.</title>
        <authorList>
            <person name="Yang X."/>
        </authorList>
    </citation>
    <scope>NUCLEOTIDE SEQUENCE</scope>
    <source>
        <strain evidence="2">NEAU-A15</strain>
    </source>
</reference>
<evidence type="ECO:0000256" key="1">
    <source>
        <dbReference type="SAM" id="Phobius"/>
    </source>
</evidence>
<keyword evidence="3" id="KW-1185">Reference proteome</keyword>
<comment type="caution">
    <text evidence="2">The sequence shown here is derived from an EMBL/GenBank/DDBJ whole genome shotgun (WGS) entry which is preliminary data.</text>
</comment>
<dbReference type="AlphaFoldDB" id="A0A9X3T4F0"/>
<evidence type="ECO:0000313" key="3">
    <source>
        <dbReference type="Proteomes" id="UP001146067"/>
    </source>
</evidence>
<dbReference type="EMBL" id="JAPZVP010000011">
    <property type="protein sequence ID" value="MDA1361000.1"/>
    <property type="molecule type" value="Genomic_DNA"/>
</dbReference>